<evidence type="ECO:0000256" key="4">
    <source>
        <dbReference type="ARBA" id="ARBA00022452"/>
    </source>
</evidence>
<keyword evidence="9" id="KW-0472">Membrane</keyword>
<dbReference type="Pfam" id="PF13609">
    <property type="entry name" value="Porin_4"/>
    <property type="match status" value="1"/>
</dbReference>
<keyword evidence="7" id="KW-0406">Ion transport</keyword>
<accession>A0ABV7PCY0</accession>
<name>A0ABV7PCY0_9BURK</name>
<keyword evidence="8" id="KW-0626">Porin</keyword>
<comment type="subcellular location">
    <subcellularLocation>
        <location evidence="1">Cell outer membrane</location>
        <topology evidence="1">Multi-pass membrane protein</topology>
    </subcellularLocation>
</comment>
<dbReference type="CDD" id="cd00342">
    <property type="entry name" value="gram_neg_porins"/>
    <property type="match status" value="1"/>
</dbReference>
<evidence type="ECO:0000256" key="10">
    <source>
        <dbReference type="ARBA" id="ARBA00023237"/>
    </source>
</evidence>
<comment type="subunit">
    <text evidence="2">Homotrimer.</text>
</comment>
<dbReference type="PROSITE" id="PS51257">
    <property type="entry name" value="PROKAR_LIPOPROTEIN"/>
    <property type="match status" value="1"/>
</dbReference>
<evidence type="ECO:0000259" key="12">
    <source>
        <dbReference type="Pfam" id="PF13609"/>
    </source>
</evidence>
<dbReference type="PANTHER" id="PTHR34501:SF9">
    <property type="entry name" value="MAJOR OUTER MEMBRANE PROTEIN P.IA"/>
    <property type="match status" value="1"/>
</dbReference>
<dbReference type="SUPFAM" id="SSF56935">
    <property type="entry name" value="Porins"/>
    <property type="match status" value="1"/>
</dbReference>
<keyword evidence="5" id="KW-0812">Transmembrane</keyword>
<evidence type="ECO:0000313" key="14">
    <source>
        <dbReference type="Proteomes" id="UP001595665"/>
    </source>
</evidence>
<feature type="domain" description="Porin" evidence="12">
    <location>
        <begin position="9"/>
        <end position="334"/>
    </location>
</feature>
<evidence type="ECO:0000256" key="5">
    <source>
        <dbReference type="ARBA" id="ARBA00022692"/>
    </source>
</evidence>
<dbReference type="RefSeq" id="WP_379733112.1">
    <property type="nucleotide sequence ID" value="NZ_JBHRVV010000001.1"/>
</dbReference>
<evidence type="ECO:0000256" key="2">
    <source>
        <dbReference type="ARBA" id="ARBA00011233"/>
    </source>
</evidence>
<dbReference type="InterPro" id="IPR033900">
    <property type="entry name" value="Gram_neg_porin_domain"/>
</dbReference>
<proteinExistence type="predicted"/>
<evidence type="ECO:0000256" key="7">
    <source>
        <dbReference type="ARBA" id="ARBA00023065"/>
    </source>
</evidence>
<keyword evidence="14" id="KW-1185">Reference proteome</keyword>
<feature type="chain" id="PRO_5045140974" evidence="11">
    <location>
        <begin position="21"/>
        <end position="361"/>
    </location>
</feature>
<keyword evidence="3" id="KW-0813">Transport</keyword>
<evidence type="ECO:0000256" key="11">
    <source>
        <dbReference type="SAM" id="SignalP"/>
    </source>
</evidence>
<comment type="caution">
    <text evidence="13">The sequence shown here is derived from an EMBL/GenBank/DDBJ whole genome shotgun (WGS) entry which is preliminary data.</text>
</comment>
<organism evidence="13 14">
    <name type="scientific">Massilia haematophila</name>
    <dbReference type="NCBI Taxonomy" id="457923"/>
    <lineage>
        <taxon>Bacteria</taxon>
        <taxon>Pseudomonadati</taxon>
        <taxon>Pseudomonadota</taxon>
        <taxon>Betaproteobacteria</taxon>
        <taxon>Burkholderiales</taxon>
        <taxon>Oxalobacteraceae</taxon>
        <taxon>Telluria group</taxon>
        <taxon>Massilia</taxon>
    </lineage>
</organism>
<evidence type="ECO:0000256" key="9">
    <source>
        <dbReference type="ARBA" id="ARBA00023136"/>
    </source>
</evidence>
<keyword evidence="6 11" id="KW-0732">Signal</keyword>
<keyword evidence="10" id="KW-0998">Cell outer membrane</keyword>
<evidence type="ECO:0000256" key="3">
    <source>
        <dbReference type="ARBA" id="ARBA00022448"/>
    </source>
</evidence>
<dbReference type="PANTHER" id="PTHR34501">
    <property type="entry name" value="PROTEIN YDDL-RELATED"/>
    <property type="match status" value="1"/>
</dbReference>
<dbReference type="InterPro" id="IPR023614">
    <property type="entry name" value="Porin_dom_sf"/>
</dbReference>
<dbReference type="Gene3D" id="2.40.160.10">
    <property type="entry name" value="Porin"/>
    <property type="match status" value="1"/>
</dbReference>
<keyword evidence="4" id="KW-1134">Transmembrane beta strand</keyword>
<evidence type="ECO:0000313" key="13">
    <source>
        <dbReference type="EMBL" id="MFC3456999.1"/>
    </source>
</evidence>
<gene>
    <name evidence="13" type="ORF">ACFOPH_01875</name>
</gene>
<evidence type="ECO:0000256" key="1">
    <source>
        <dbReference type="ARBA" id="ARBA00004571"/>
    </source>
</evidence>
<evidence type="ECO:0000256" key="8">
    <source>
        <dbReference type="ARBA" id="ARBA00023114"/>
    </source>
</evidence>
<dbReference type="EMBL" id="JBHRVV010000001">
    <property type="protein sequence ID" value="MFC3456999.1"/>
    <property type="molecule type" value="Genomic_DNA"/>
</dbReference>
<sequence>MLKSIVTIAVLGGSAAAACAQSGVTTYGVLDAGVVGEGGCVNGCTTRVGSGIASTSRIGIHGSEAVGQNTSAIFGLETEMRLDTGRAAGREQEKDERLEHQAWVGLSGEFGAITIGRQYNLQYLALTDVADPFKGGTAGSASNLIGGPRRTDNGVQYYKIFPNGFEGGVSWAARDLDTSPAGRAWGMTVGLSSGPLTVRAAHRNQNAVRVNLNSKTSNDTNSKNSIVAANLRLGWGTAYAAYSMSRGLASSPLFNPDNPYAAGIARTPSSNSRDVLFGFAIPVDHSITLLTSYIRKNDRDLANQDANQMAIGASYSVSRRTDFYAAYSHIRNRNGAGYTVGNASAPGSGNKAFNVGMRHAF</sequence>
<protein>
    <submittedName>
        <fullName evidence="13">Porin</fullName>
    </submittedName>
</protein>
<dbReference type="Proteomes" id="UP001595665">
    <property type="component" value="Unassembled WGS sequence"/>
</dbReference>
<feature type="signal peptide" evidence="11">
    <location>
        <begin position="1"/>
        <end position="20"/>
    </location>
</feature>
<dbReference type="InterPro" id="IPR050298">
    <property type="entry name" value="Gram-neg_bact_OMP"/>
</dbReference>
<evidence type="ECO:0000256" key="6">
    <source>
        <dbReference type="ARBA" id="ARBA00022729"/>
    </source>
</evidence>
<reference evidence="14" key="1">
    <citation type="journal article" date="2019" name="Int. J. Syst. Evol. Microbiol.">
        <title>The Global Catalogue of Microorganisms (GCM) 10K type strain sequencing project: providing services to taxonomists for standard genome sequencing and annotation.</title>
        <authorList>
            <consortium name="The Broad Institute Genomics Platform"/>
            <consortium name="The Broad Institute Genome Sequencing Center for Infectious Disease"/>
            <person name="Wu L."/>
            <person name="Ma J."/>
        </authorList>
    </citation>
    <scope>NUCLEOTIDE SEQUENCE [LARGE SCALE GENOMIC DNA]</scope>
    <source>
        <strain evidence="14">CCM 7480</strain>
    </source>
</reference>